<dbReference type="Proteomes" id="UP000253727">
    <property type="component" value="Unassembled WGS sequence"/>
</dbReference>
<sequence>MNKTFRMSAAGAVIAAAMGMSSMAAAQDTATVTAKVEVLKPLTLVATNDLDFGQLVIADVAQGGSVSLTADANPARTCSADLVCSGLFTVPELVVSGGTAGKGVTVNVPKNVVLRLDGALATSTDASELIELVPTLNITQDTTVTSATDNFYKTTLSADTAADGGGIATFYMGGDIALDGSEQAGNYAADFNVSVEYS</sequence>
<evidence type="ECO:0000256" key="1">
    <source>
        <dbReference type="SAM" id="SignalP"/>
    </source>
</evidence>
<gene>
    <name evidence="2" type="ORF">HME9302_02360</name>
</gene>
<feature type="signal peptide" evidence="1">
    <location>
        <begin position="1"/>
        <end position="26"/>
    </location>
</feature>
<dbReference type="AlphaFoldDB" id="A0A369Q8C4"/>
<name>A0A369Q8C4_9SPHN</name>
<comment type="caution">
    <text evidence="2">The sequence shown here is derived from an EMBL/GenBank/DDBJ whole genome shotgun (WGS) entry which is preliminary data.</text>
</comment>
<dbReference type="RefSeq" id="WP_115367152.1">
    <property type="nucleotide sequence ID" value="NZ_QBKA01000002.1"/>
</dbReference>
<dbReference type="EMBL" id="QBKA01000002">
    <property type="protein sequence ID" value="RDC61141.1"/>
    <property type="molecule type" value="Genomic_DNA"/>
</dbReference>
<proteinExistence type="predicted"/>
<reference evidence="2 3" key="1">
    <citation type="submission" date="2018-04" db="EMBL/GenBank/DDBJ databases">
        <title>Altererythrobacter sp. HME9302 genome sequencing and assembly.</title>
        <authorList>
            <person name="Kang H."/>
            <person name="Kim H."/>
            <person name="Joh K."/>
        </authorList>
    </citation>
    <scope>NUCLEOTIDE SEQUENCE [LARGE SCALE GENOMIC DNA]</scope>
    <source>
        <strain evidence="2 3">HME9302</strain>
    </source>
</reference>
<accession>A0A369Q8C4</accession>
<keyword evidence="1" id="KW-0732">Signal</keyword>
<protein>
    <recommendedName>
        <fullName evidence="4">DUF4402 domain-containing protein</fullName>
    </recommendedName>
</protein>
<organism evidence="2 3">
    <name type="scientific">Alteripontixanthobacter maritimus</name>
    <dbReference type="NCBI Taxonomy" id="2161824"/>
    <lineage>
        <taxon>Bacteria</taxon>
        <taxon>Pseudomonadati</taxon>
        <taxon>Pseudomonadota</taxon>
        <taxon>Alphaproteobacteria</taxon>
        <taxon>Sphingomonadales</taxon>
        <taxon>Erythrobacteraceae</taxon>
        <taxon>Alteripontixanthobacter</taxon>
    </lineage>
</organism>
<feature type="chain" id="PRO_5016687489" description="DUF4402 domain-containing protein" evidence="1">
    <location>
        <begin position="27"/>
        <end position="198"/>
    </location>
</feature>
<evidence type="ECO:0000313" key="2">
    <source>
        <dbReference type="EMBL" id="RDC61141.1"/>
    </source>
</evidence>
<dbReference type="InterPro" id="IPR025514">
    <property type="entry name" value="DUF4402"/>
</dbReference>
<evidence type="ECO:0008006" key="4">
    <source>
        <dbReference type="Google" id="ProtNLM"/>
    </source>
</evidence>
<dbReference type="Pfam" id="PF14352">
    <property type="entry name" value="DUF4402"/>
    <property type="match status" value="1"/>
</dbReference>
<evidence type="ECO:0000313" key="3">
    <source>
        <dbReference type="Proteomes" id="UP000253727"/>
    </source>
</evidence>
<keyword evidence="3" id="KW-1185">Reference proteome</keyword>